<evidence type="ECO:0000256" key="1">
    <source>
        <dbReference type="ARBA" id="ARBA00022737"/>
    </source>
</evidence>
<name>A0AAP0MH71_9ROSI</name>
<organism evidence="3 4">
    <name type="scientific">Citrus x changshan-huyou</name>
    <dbReference type="NCBI Taxonomy" id="2935761"/>
    <lineage>
        <taxon>Eukaryota</taxon>
        <taxon>Viridiplantae</taxon>
        <taxon>Streptophyta</taxon>
        <taxon>Embryophyta</taxon>
        <taxon>Tracheophyta</taxon>
        <taxon>Spermatophyta</taxon>
        <taxon>Magnoliopsida</taxon>
        <taxon>eudicotyledons</taxon>
        <taxon>Gunneridae</taxon>
        <taxon>Pentapetalae</taxon>
        <taxon>rosids</taxon>
        <taxon>malvids</taxon>
        <taxon>Sapindales</taxon>
        <taxon>Rutaceae</taxon>
        <taxon>Aurantioideae</taxon>
        <taxon>Citrus</taxon>
    </lineage>
</organism>
<dbReference type="Gene3D" id="1.25.40.10">
    <property type="entry name" value="Tetratricopeptide repeat domain"/>
    <property type="match status" value="1"/>
</dbReference>
<evidence type="ECO:0000313" key="3">
    <source>
        <dbReference type="EMBL" id="KAK9210412.1"/>
    </source>
</evidence>
<protein>
    <submittedName>
        <fullName evidence="3">Uncharacterized protein</fullName>
    </submittedName>
</protein>
<feature type="repeat" description="PPR" evidence="2">
    <location>
        <begin position="5"/>
        <end position="39"/>
    </location>
</feature>
<gene>
    <name evidence="3" type="ORF">WN944_002782</name>
</gene>
<accession>A0AAP0MH71</accession>
<sequence length="64" mass="6798">MPPRDATTSSAMILGLAKNGKNGMGVELFMSIEKRGPRPNAVTFVGVLTAYGKIKIFGVTLMGR</sequence>
<reference evidence="3 4" key="1">
    <citation type="submission" date="2024-05" db="EMBL/GenBank/DDBJ databases">
        <title>Haplotype-resolved chromosome-level genome assembly of Huyou (Citrus changshanensis).</title>
        <authorList>
            <person name="Miao C."/>
            <person name="Chen W."/>
            <person name="Wu Y."/>
            <person name="Wang L."/>
            <person name="Zhao S."/>
            <person name="Grierson D."/>
            <person name="Xu C."/>
            <person name="Chen K."/>
        </authorList>
    </citation>
    <scope>NUCLEOTIDE SEQUENCE [LARGE SCALE GENOMIC DNA]</scope>
    <source>
        <strain evidence="3">01-14</strain>
        <tissue evidence="3">Leaf</tissue>
    </source>
</reference>
<comment type="caution">
    <text evidence="3">The sequence shown here is derived from an EMBL/GenBank/DDBJ whole genome shotgun (WGS) entry which is preliminary data.</text>
</comment>
<dbReference type="AlphaFoldDB" id="A0AAP0MH71"/>
<dbReference type="InterPro" id="IPR011990">
    <property type="entry name" value="TPR-like_helical_dom_sf"/>
</dbReference>
<dbReference type="Proteomes" id="UP001428341">
    <property type="component" value="Unassembled WGS sequence"/>
</dbReference>
<keyword evidence="1" id="KW-0677">Repeat</keyword>
<dbReference type="EMBL" id="JBCGBO010000004">
    <property type="protein sequence ID" value="KAK9210412.1"/>
    <property type="molecule type" value="Genomic_DNA"/>
</dbReference>
<keyword evidence="4" id="KW-1185">Reference proteome</keyword>
<dbReference type="PROSITE" id="PS51375">
    <property type="entry name" value="PPR"/>
    <property type="match status" value="1"/>
</dbReference>
<proteinExistence type="predicted"/>
<evidence type="ECO:0000313" key="4">
    <source>
        <dbReference type="Proteomes" id="UP001428341"/>
    </source>
</evidence>
<evidence type="ECO:0000256" key="2">
    <source>
        <dbReference type="PROSITE-ProRule" id="PRU00708"/>
    </source>
</evidence>
<dbReference type="InterPro" id="IPR002885">
    <property type="entry name" value="PPR_rpt"/>
</dbReference>